<dbReference type="Proteomes" id="UP000183504">
    <property type="component" value="Unassembled WGS sequence"/>
</dbReference>
<dbReference type="Pfam" id="PF11683">
    <property type="entry name" value="DUF3278"/>
    <property type="match status" value="1"/>
</dbReference>
<feature type="transmembrane region" description="Helical" evidence="2">
    <location>
        <begin position="61"/>
        <end position="83"/>
    </location>
</feature>
<evidence type="ECO:0000256" key="1">
    <source>
        <dbReference type="SAM" id="Coils"/>
    </source>
</evidence>
<keyword evidence="2" id="KW-0812">Transmembrane</keyword>
<keyword evidence="2" id="KW-1133">Transmembrane helix</keyword>
<keyword evidence="1" id="KW-0175">Coiled coil</keyword>
<sequence>MKKETFSDKMIKRFYGITGPLDEQKRQQAEHLGNIGFIWLFFILIFGNAIAFPLAFRWPKIIAVAYPILLEILILGFCVYIVIQARRKGIDDLELELQDAKEERAMKHAGLKAGFSYWLLFYPLFSIMIAVMEKKDILQVLLQPKLIVTGLAAGLGFGLIMHFIAKGKIRQAQKKEEEDL</sequence>
<keyword evidence="2" id="KW-0472">Membrane</keyword>
<reference evidence="3 4" key="1">
    <citation type="submission" date="2015-01" db="EMBL/GenBank/DDBJ databases">
        <authorList>
            <person name="Pelicic Vladimir"/>
        </authorList>
    </citation>
    <scope>NUCLEOTIDE SEQUENCE [LARGE SCALE GENOMIC DNA]</scope>
    <source>
        <strain evidence="3 4">2908</strain>
    </source>
</reference>
<evidence type="ECO:0000313" key="4">
    <source>
        <dbReference type="Proteomes" id="UP000183504"/>
    </source>
</evidence>
<organism evidence="3 4">
    <name type="scientific">Streptococcus sanguinis</name>
    <dbReference type="NCBI Taxonomy" id="1305"/>
    <lineage>
        <taxon>Bacteria</taxon>
        <taxon>Bacillati</taxon>
        <taxon>Bacillota</taxon>
        <taxon>Bacilli</taxon>
        <taxon>Lactobacillales</taxon>
        <taxon>Streptococcaceae</taxon>
        <taxon>Streptococcus</taxon>
    </lineage>
</organism>
<evidence type="ECO:0000313" key="3">
    <source>
        <dbReference type="EMBL" id="CEL91010.1"/>
    </source>
</evidence>
<evidence type="ECO:0008006" key="5">
    <source>
        <dbReference type="Google" id="ProtNLM"/>
    </source>
</evidence>
<feature type="transmembrane region" description="Helical" evidence="2">
    <location>
        <begin position="114"/>
        <end position="132"/>
    </location>
</feature>
<feature type="transmembrane region" description="Helical" evidence="2">
    <location>
        <begin position="35"/>
        <end position="55"/>
    </location>
</feature>
<name>A0A0B7GQE7_STRSA</name>
<accession>A0A0B7GQE7</accession>
<feature type="transmembrane region" description="Helical" evidence="2">
    <location>
        <begin position="144"/>
        <end position="165"/>
    </location>
</feature>
<dbReference type="RefSeq" id="WP_072074494.1">
    <property type="nucleotide sequence ID" value="NZ_CDMW01000001.1"/>
</dbReference>
<evidence type="ECO:0000256" key="2">
    <source>
        <dbReference type="SAM" id="Phobius"/>
    </source>
</evidence>
<proteinExistence type="predicted"/>
<gene>
    <name evidence="3" type="ORF">SSV_1724</name>
</gene>
<dbReference type="AlphaFoldDB" id="A0A0B7GQE7"/>
<feature type="coiled-coil region" evidence="1">
    <location>
        <begin position="83"/>
        <end position="110"/>
    </location>
</feature>
<dbReference type="EMBL" id="CDMW01000001">
    <property type="protein sequence ID" value="CEL91010.1"/>
    <property type="molecule type" value="Genomic_DNA"/>
</dbReference>
<dbReference type="InterPro" id="IPR021697">
    <property type="entry name" value="DUF3278"/>
</dbReference>
<protein>
    <recommendedName>
        <fullName evidence="5">DUF3278 domain-containing protein</fullName>
    </recommendedName>
</protein>